<evidence type="ECO:0000256" key="1">
    <source>
        <dbReference type="ARBA" id="ARBA00005613"/>
    </source>
</evidence>
<evidence type="ECO:0000259" key="5">
    <source>
        <dbReference type="PROSITE" id="PS51792"/>
    </source>
</evidence>
<organism evidence="6">
    <name type="scientific">Trypanosoma vivax (strain Y486)</name>
    <dbReference type="NCBI Taxonomy" id="1055687"/>
    <lineage>
        <taxon>Eukaryota</taxon>
        <taxon>Discoba</taxon>
        <taxon>Euglenozoa</taxon>
        <taxon>Kinetoplastea</taxon>
        <taxon>Metakinetoplastina</taxon>
        <taxon>Trypanosomatida</taxon>
        <taxon>Trypanosomatidae</taxon>
        <taxon>Trypanosoma</taxon>
        <taxon>Duttonella</taxon>
    </lineage>
</organism>
<dbReference type="InterPro" id="IPR004910">
    <property type="entry name" value="Yippee/Mis18/Cereblon"/>
</dbReference>
<dbReference type="PANTHER" id="PTHR13848">
    <property type="entry name" value="PROTEIN YIPPEE-LIKE CG15309-RELATED"/>
    <property type="match status" value="1"/>
</dbReference>
<protein>
    <recommendedName>
        <fullName evidence="4">Protein yippee-like</fullName>
    </recommendedName>
</protein>
<evidence type="ECO:0000256" key="4">
    <source>
        <dbReference type="RuleBase" id="RU110713"/>
    </source>
</evidence>
<gene>
    <name evidence="6" type="ORF">TVY486_0604180</name>
</gene>
<keyword evidence="2" id="KW-0479">Metal-binding</keyword>
<proteinExistence type="inferred from homology"/>
<evidence type="ECO:0000256" key="3">
    <source>
        <dbReference type="ARBA" id="ARBA00022833"/>
    </source>
</evidence>
<accession>G0TXD7</accession>
<name>G0TXD7_TRYVY</name>
<dbReference type="EMBL" id="HE573022">
    <property type="protein sequence ID" value="CCC48627.1"/>
    <property type="molecule type" value="Genomic_DNA"/>
</dbReference>
<dbReference type="AlphaFoldDB" id="G0TXD7"/>
<reference evidence="6" key="1">
    <citation type="journal article" date="2012" name="Proc. Natl. Acad. Sci. U.S.A.">
        <title>Antigenic diversity is generated by distinct evolutionary mechanisms in African trypanosome species.</title>
        <authorList>
            <person name="Jackson A.P."/>
            <person name="Berry A."/>
            <person name="Aslett M."/>
            <person name="Allison H.C."/>
            <person name="Burton P."/>
            <person name="Vavrova-Anderson J."/>
            <person name="Brown R."/>
            <person name="Browne H."/>
            <person name="Corton N."/>
            <person name="Hauser H."/>
            <person name="Gamble J."/>
            <person name="Gilderthorp R."/>
            <person name="Marcello L."/>
            <person name="McQuillan J."/>
            <person name="Otto T.D."/>
            <person name="Quail M.A."/>
            <person name="Sanders M.J."/>
            <person name="van Tonder A."/>
            <person name="Ginger M.L."/>
            <person name="Field M.C."/>
            <person name="Barry J.D."/>
            <person name="Hertz-Fowler C."/>
            <person name="Berriman M."/>
        </authorList>
    </citation>
    <scope>NUCLEOTIDE SEQUENCE</scope>
    <source>
        <strain evidence="6">Y486</strain>
    </source>
</reference>
<dbReference type="GO" id="GO:0046872">
    <property type="term" value="F:metal ion binding"/>
    <property type="evidence" value="ECO:0007669"/>
    <property type="project" value="UniProtKB-KW"/>
</dbReference>
<dbReference type="OMA" id="CCCGQII"/>
<dbReference type="InterPro" id="IPR039058">
    <property type="entry name" value="Yippee_fam"/>
</dbReference>
<sequence length="123" mass="14357">MVQRLRVQLLGEEGFGCGRCGAYLCNTNDVMSRHFHGKHGKAYLVSRCFNYYFGPPEEKELMTGTHIVRDVFCSTCDRYFGWTYDFAHQEKERYKVSRFVMERKLLTTISKQPQRQTVAADSP</sequence>
<evidence type="ECO:0000256" key="2">
    <source>
        <dbReference type="ARBA" id="ARBA00022723"/>
    </source>
</evidence>
<dbReference type="Pfam" id="PF03226">
    <property type="entry name" value="Yippee-Mis18"/>
    <property type="match status" value="1"/>
</dbReference>
<dbReference type="PROSITE" id="PS51792">
    <property type="entry name" value="YIPPEE"/>
    <property type="match status" value="1"/>
</dbReference>
<dbReference type="VEuPathDB" id="TriTrypDB:TvY486_0604180"/>
<dbReference type="InterPro" id="IPR034751">
    <property type="entry name" value="Yippee"/>
</dbReference>
<keyword evidence="3" id="KW-0862">Zinc</keyword>
<feature type="domain" description="Yippee" evidence="5">
    <location>
        <begin position="13"/>
        <end position="110"/>
    </location>
</feature>
<evidence type="ECO:0000313" key="6">
    <source>
        <dbReference type="EMBL" id="CCC48627.1"/>
    </source>
</evidence>
<comment type="similarity">
    <text evidence="1 4">Belongs to the yippee family.</text>
</comment>